<reference evidence="2 3" key="1">
    <citation type="submission" date="2024-02" db="EMBL/GenBank/DDBJ databases">
        <authorList>
            <person name="Vignale AGUSTIN F."/>
            <person name="Sosa J E."/>
            <person name="Modenutti C."/>
        </authorList>
    </citation>
    <scope>NUCLEOTIDE SEQUENCE [LARGE SCALE GENOMIC DNA]</scope>
</reference>
<name>A0ABC8S154_9AQUA</name>
<sequence length="157" mass="18115">MAMLKMKEAKIVELEAGLDTSKSIKEDSERTKGLQQEKCREMETDLDLEGLFRQKIEAEVEYMAISRTILQLRVAAVDQITLLEEQKTLALGQAQMRQAEELETYREDIVEVDDVMRLQKRFCKITLCFFIQLMLLFLTLGLLFLKLSPHNAGMLPT</sequence>
<evidence type="ECO:0000256" key="1">
    <source>
        <dbReference type="SAM" id="Phobius"/>
    </source>
</evidence>
<dbReference type="InterPro" id="IPR044696">
    <property type="entry name" value="WIP1/2/3"/>
</dbReference>
<dbReference type="Proteomes" id="UP001642360">
    <property type="component" value="Unassembled WGS sequence"/>
</dbReference>
<keyword evidence="1" id="KW-0812">Transmembrane</keyword>
<evidence type="ECO:0000313" key="2">
    <source>
        <dbReference type="EMBL" id="CAK9148929.1"/>
    </source>
</evidence>
<proteinExistence type="predicted"/>
<gene>
    <name evidence="2" type="ORF">ILEXP_LOCUS16916</name>
</gene>
<feature type="transmembrane region" description="Helical" evidence="1">
    <location>
        <begin position="125"/>
        <end position="145"/>
    </location>
</feature>
<keyword evidence="1" id="KW-1133">Transmembrane helix</keyword>
<evidence type="ECO:0000313" key="3">
    <source>
        <dbReference type="Proteomes" id="UP001642360"/>
    </source>
</evidence>
<organism evidence="2 3">
    <name type="scientific">Ilex paraguariensis</name>
    <name type="common">yerba mate</name>
    <dbReference type="NCBI Taxonomy" id="185542"/>
    <lineage>
        <taxon>Eukaryota</taxon>
        <taxon>Viridiplantae</taxon>
        <taxon>Streptophyta</taxon>
        <taxon>Embryophyta</taxon>
        <taxon>Tracheophyta</taxon>
        <taxon>Spermatophyta</taxon>
        <taxon>Magnoliopsida</taxon>
        <taxon>eudicotyledons</taxon>
        <taxon>Gunneridae</taxon>
        <taxon>Pentapetalae</taxon>
        <taxon>asterids</taxon>
        <taxon>campanulids</taxon>
        <taxon>Aquifoliales</taxon>
        <taxon>Aquifoliaceae</taxon>
        <taxon>Ilex</taxon>
    </lineage>
</organism>
<dbReference type="AlphaFoldDB" id="A0ABC8S154"/>
<keyword evidence="1" id="KW-0472">Membrane</keyword>
<dbReference type="PANTHER" id="PTHR34562:SF8">
    <property type="entry name" value="WPP DOMAIN-INTERACTING PROTEIN 1"/>
    <property type="match status" value="1"/>
</dbReference>
<dbReference type="EMBL" id="CAUOFW020001814">
    <property type="protein sequence ID" value="CAK9148929.1"/>
    <property type="molecule type" value="Genomic_DNA"/>
</dbReference>
<accession>A0ABC8S154</accession>
<dbReference type="PANTHER" id="PTHR34562">
    <property type="entry name" value="WPP DOMAIN-INTERACTING PROTEIN 2"/>
    <property type="match status" value="1"/>
</dbReference>
<keyword evidence="3" id="KW-1185">Reference proteome</keyword>
<protein>
    <submittedName>
        <fullName evidence="2">Uncharacterized protein</fullName>
    </submittedName>
</protein>
<comment type="caution">
    <text evidence="2">The sequence shown here is derived from an EMBL/GenBank/DDBJ whole genome shotgun (WGS) entry which is preliminary data.</text>
</comment>